<gene>
    <name evidence="3" type="ORF">HV823_00835</name>
</gene>
<comment type="caution">
    <text evidence="3">The sequence shown here is derived from an EMBL/GenBank/DDBJ whole genome shotgun (WGS) entry which is preliminary data.</text>
</comment>
<dbReference type="RefSeq" id="WP_176947853.1">
    <property type="nucleotide sequence ID" value="NZ_JABXYK010000001.1"/>
</dbReference>
<evidence type="ECO:0000313" key="4">
    <source>
        <dbReference type="Proteomes" id="UP000659172"/>
    </source>
</evidence>
<feature type="compositionally biased region" description="Polar residues" evidence="1">
    <location>
        <begin position="86"/>
        <end position="95"/>
    </location>
</feature>
<keyword evidence="2" id="KW-0812">Transmembrane</keyword>
<organism evidence="3 4">
    <name type="scientific">Mycoplana rhizolycopersici</name>
    <dbReference type="NCBI Taxonomy" id="2746702"/>
    <lineage>
        <taxon>Bacteria</taxon>
        <taxon>Pseudomonadati</taxon>
        <taxon>Pseudomonadota</taxon>
        <taxon>Alphaproteobacteria</taxon>
        <taxon>Hyphomicrobiales</taxon>
        <taxon>Rhizobiaceae</taxon>
        <taxon>Mycoplana</taxon>
    </lineage>
</organism>
<feature type="transmembrane region" description="Helical" evidence="2">
    <location>
        <begin position="51"/>
        <end position="70"/>
    </location>
</feature>
<dbReference type="Proteomes" id="UP000659172">
    <property type="component" value="Unassembled WGS sequence"/>
</dbReference>
<evidence type="ECO:0000256" key="2">
    <source>
        <dbReference type="SAM" id="Phobius"/>
    </source>
</evidence>
<name>A0ABX2Q7U7_9HYPH</name>
<sequence length="289" mass="33208">MWHPARAIAALTIVNEYDRRVNQTRDFPEKLGKSGFQEPFSVNRRRNRMSLFSRACMTAIALAATFPLMLAQPAAARDRHEGGGNRSFSNSNVSGGNMPRDRHWKRKHDARNNDRDGRRDRHWNRDRNFAGRDVQGGNVFTDNWRWRRDWRAGNDWGQRNDRGQRNDWRNDANRRHAGSIWRNDAWRGPARPYYARPYYEGSARPYYAGQSAGREHFTNNFYGGSISAYEDPGNGNYFYVDNYYDEIGDAGGNYMPALRAANNAKVVVVTPETETAACSFEAGVCVIRP</sequence>
<protein>
    <submittedName>
        <fullName evidence="3">Uncharacterized protein</fullName>
    </submittedName>
</protein>
<evidence type="ECO:0000313" key="3">
    <source>
        <dbReference type="EMBL" id="NVP53787.1"/>
    </source>
</evidence>
<keyword evidence="2" id="KW-1133">Transmembrane helix</keyword>
<proteinExistence type="predicted"/>
<feature type="compositionally biased region" description="Basic and acidic residues" evidence="1">
    <location>
        <begin position="110"/>
        <end position="123"/>
    </location>
</feature>
<keyword evidence="2" id="KW-0472">Membrane</keyword>
<evidence type="ECO:0000256" key="1">
    <source>
        <dbReference type="SAM" id="MobiDB-lite"/>
    </source>
</evidence>
<reference evidence="3 4" key="1">
    <citation type="submission" date="2020-06" db="EMBL/GenBank/DDBJ databases">
        <title>Rhizobium sp.nov. isolated from the tomato plant.</title>
        <authorList>
            <person name="Thin K.K."/>
            <person name="Zhang X."/>
            <person name="He S."/>
        </authorList>
    </citation>
    <scope>NUCLEOTIDE SEQUENCE [LARGE SCALE GENOMIC DNA]</scope>
    <source>
        <strain evidence="3 4">DBTS2</strain>
    </source>
</reference>
<feature type="region of interest" description="Disordered" evidence="1">
    <location>
        <begin position="77"/>
        <end position="123"/>
    </location>
</feature>
<keyword evidence="4" id="KW-1185">Reference proteome</keyword>
<accession>A0ABX2Q7U7</accession>
<dbReference type="EMBL" id="JABXYK010000001">
    <property type="protein sequence ID" value="NVP53787.1"/>
    <property type="molecule type" value="Genomic_DNA"/>
</dbReference>